<dbReference type="Proteomes" id="UP000008370">
    <property type="component" value="Unassembled WGS sequence"/>
</dbReference>
<dbReference type="PRINTS" id="PR00463">
    <property type="entry name" value="EP450I"/>
</dbReference>
<evidence type="ECO:0000313" key="11">
    <source>
        <dbReference type="Proteomes" id="UP000008370"/>
    </source>
</evidence>
<dbReference type="InterPro" id="IPR002401">
    <property type="entry name" value="Cyt_P450_E_grp-I"/>
</dbReference>
<evidence type="ECO:0000256" key="9">
    <source>
        <dbReference type="PIRSR" id="PIRSR602401-1"/>
    </source>
</evidence>
<keyword evidence="11" id="KW-1185">Reference proteome</keyword>
<dbReference type="RefSeq" id="XP_007394327.1">
    <property type="nucleotide sequence ID" value="XM_007394265.1"/>
</dbReference>
<dbReference type="EMBL" id="JH930471">
    <property type="protein sequence ID" value="EKM56480.1"/>
    <property type="molecule type" value="Genomic_DNA"/>
</dbReference>
<dbReference type="HOGENOM" id="CLU_001570_5_11_1"/>
<evidence type="ECO:0000256" key="7">
    <source>
        <dbReference type="ARBA" id="ARBA00023004"/>
    </source>
</evidence>
<evidence type="ECO:0000256" key="5">
    <source>
        <dbReference type="ARBA" id="ARBA00022723"/>
    </source>
</evidence>
<sequence length="560" mass="63001">MSFLGPIIPWAALGCLLLLLWKLVGNYVLRSPLDAIPGPTPPSLLKGNMAQLQDRGAWPFLNHLTNDYGQIVKCTGMLGRRVLWVFDPKAMHHVVVKDQDLYEEAPSQITGRRLSTGPGLLATLGEHHRKQRKLLNPVFSIAHMRRLTPVFNEVVNRLRTGIKMQLKTSQNGEVDVLNWMGRAALELIGQGGFGHSFDPLVEDVQNDFADAVKDFMPTLSRLVFFRLMIHLLDPFIELCQRYPALGAFVKRHFHFVPHSSMRHMKDILDVLESTSWRIYTEKKVALDSNDEGLKMRVLEGRDLMSVMLRENMNADAADRLPEEEIIAQITTFTFAGTDTTSNAVARILHLLCLHPDVQERLRSELLEARSQNGSQDLEYDELVGLPYLDAICRETLRLYSPIAFVSRENTRDVVMPLSTPLTLRDGTSTTSIHVPRGTAIMVGIYSSNRNKAIWGDDACEWKPERWLEDKLPDSVTDAKIPGVYSNLMTFIGGGRACIGFKFSQLEMKVVLTMLVTSFRLSLCEGKNGDIVWNRTGISYPTVGPDGRKPSLPLRAEPLET</sequence>
<dbReference type="GO" id="GO:0005506">
    <property type="term" value="F:iron ion binding"/>
    <property type="evidence" value="ECO:0007669"/>
    <property type="project" value="InterPro"/>
</dbReference>
<name>K5WBA2_PHACS</name>
<dbReference type="GO" id="GO:0020037">
    <property type="term" value="F:heme binding"/>
    <property type="evidence" value="ECO:0007669"/>
    <property type="project" value="InterPro"/>
</dbReference>
<dbReference type="CDD" id="cd11069">
    <property type="entry name" value="CYP_FUM15-like"/>
    <property type="match status" value="1"/>
</dbReference>
<dbReference type="PANTHER" id="PTHR24305">
    <property type="entry name" value="CYTOCHROME P450"/>
    <property type="match status" value="1"/>
</dbReference>
<proteinExistence type="inferred from homology"/>
<keyword evidence="4 9" id="KW-0349">Heme</keyword>
<dbReference type="PANTHER" id="PTHR24305:SF166">
    <property type="entry name" value="CYTOCHROME P450 12A4, MITOCHONDRIAL-RELATED"/>
    <property type="match status" value="1"/>
</dbReference>
<dbReference type="InParanoid" id="K5WBA2"/>
<evidence type="ECO:0008006" key="12">
    <source>
        <dbReference type="Google" id="ProtNLM"/>
    </source>
</evidence>
<dbReference type="SUPFAM" id="SSF48264">
    <property type="entry name" value="Cytochrome P450"/>
    <property type="match status" value="1"/>
</dbReference>
<evidence type="ECO:0000313" key="10">
    <source>
        <dbReference type="EMBL" id="EKM56480.1"/>
    </source>
</evidence>
<dbReference type="GeneID" id="18915825"/>
<evidence type="ECO:0000256" key="8">
    <source>
        <dbReference type="ARBA" id="ARBA00023033"/>
    </source>
</evidence>
<dbReference type="KEGG" id="pco:PHACADRAFT_253633"/>
<evidence type="ECO:0000256" key="2">
    <source>
        <dbReference type="ARBA" id="ARBA00005179"/>
    </source>
</evidence>
<dbReference type="Pfam" id="PF00067">
    <property type="entry name" value="p450"/>
    <property type="match status" value="1"/>
</dbReference>
<reference evidence="10 11" key="1">
    <citation type="journal article" date="2012" name="BMC Genomics">
        <title>Comparative genomics of the white-rot fungi, Phanerochaete carnosa and P. chrysosporium, to elucidate the genetic basis of the distinct wood types they colonize.</title>
        <authorList>
            <person name="Suzuki H."/>
            <person name="MacDonald J."/>
            <person name="Syed K."/>
            <person name="Salamov A."/>
            <person name="Hori C."/>
            <person name="Aerts A."/>
            <person name="Henrissat B."/>
            <person name="Wiebenga A."/>
            <person name="vanKuyk P.A."/>
            <person name="Barry K."/>
            <person name="Lindquist E."/>
            <person name="LaButti K."/>
            <person name="Lapidus A."/>
            <person name="Lucas S."/>
            <person name="Coutinho P."/>
            <person name="Gong Y."/>
            <person name="Samejima M."/>
            <person name="Mahadevan R."/>
            <person name="Abou-Zaid M."/>
            <person name="de Vries R.P."/>
            <person name="Igarashi K."/>
            <person name="Yadav J.S."/>
            <person name="Grigoriev I.V."/>
            <person name="Master E.R."/>
        </authorList>
    </citation>
    <scope>NUCLEOTIDE SEQUENCE [LARGE SCALE GENOMIC DNA]</scope>
    <source>
        <strain evidence="10 11">HHB-10118-sp</strain>
    </source>
</reference>
<evidence type="ECO:0000256" key="1">
    <source>
        <dbReference type="ARBA" id="ARBA00001971"/>
    </source>
</evidence>
<dbReference type="Gene3D" id="1.10.630.10">
    <property type="entry name" value="Cytochrome P450"/>
    <property type="match status" value="1"/>
</dbReference>
<gene>
    <name evidence="10" type="ORF">PHACADRAFT_253633</name>
</gene>
<keyword evidence="8" id="KW-0503">Monooxygenase</keyword>
<keyword evidence="7 9" id="KW-0408">Iron</keyword>
<organism evidence="10 11">
    <name type="scientific">Phanerochaete carnosa (strain HHB-10118-sp)</name>
    <name type="common">White-rot fungus</name>
    <name type="synonym">Peniophora carnosa</name>
    <dbReference type="NCBI Taxonomy" id="650164"/>
    <lineage>
        <taxon>Eukaryota</taxon>
        <taxon>Fungi</taxon>
        <taxon>Dikarya</taxon>
        <taxon>Basidiomycota</taxon>
        <taxon>Agaricomycotina</taxon>
        <taxon>Agaricomycetes</taxon>
        <taxon>Polyporales</taxon>
        <taxon>Phanerochaetaceae</taxon>
        <taxon>Phanerochaete</taxon>
    </lineage>
</organism>
<dbReference type="PRINTS" id="PR00385">
    <property type="entry name" value="P450"/>
</dbReference>
<keyword evidence="5 9" id="KW-0479">Metal-binding</keyword>
<protein>
    <recommendedName>
        <fullName evidence="12">Cytochrome P450</fullName>
    </recommendedName>
</protein>
<dbReference type="GO" id="GO:0004497">
    <property type="term" value="F:monooxygenase activity"/>
    <property type="evidence" value="ECO:0007669"/>
    <property type="project" value="UniProtKB-KW"/>
</dbReference>
<dbReference type="AlphaFoldDB" id="K5WBA2"/>
<dbReference type="OrthoDB" id="1470350at2759"/>
<dbReference type="GO" id="GO:0016705">
    <property type="term" value="F:oxidoreductase activity, acting on paired donors, with incorporation or reduction of molecular oxygen"/>
    <property type="evidence" value="ECO:0007669"/>
    <property type="project" value="InterPro"/>
</dbReference>
<evidence type="ECO:0000256" key="6">
    <source>
        <dbReference type="ARBA" id="ARBA00023002"/>
    </source>
</evidence>
<comment type="pathway">
    <text evidence="2">Secondary metabolite biosynthesis.</text>
</comment>
<evidence type="ECO:0000256" key="4">
    <source>
        <dbReference type="ARBA" id="ARBA00022617"/>
    </source>
</evidence>
<comment type="similarity">
    <text evidence="3">Belongs to the cytochrome P450 family.</text>
</comment>
<evidence type="ECO:0000256" key="3">
    <source>
        <dbReference type="ARBA" id="ARBA00010617"/>
    </source>
</evidence>
<dbReference type="InterPro" id="IPR050121">
    <property type="entry name" value="Cytochrome_P450_monoxygenase"/>
</dbReference>
<keyword evidence="6" id="KW-0560">Oxidoreductase</keyword>
<dbReference type="InterPro" id="IPR036396">
    <property type="entry name" value="Cyt_P450_sf"/>
</dbReference>
<comment type="cofactor">
    <cofactor evidence="1 9">
        <name>heme</name>
        <dbReference type="ChEBI" id="CHEBI:30413"/>
    </cofactor>
</comment>
<dbReference type="InterPro" id="IPR001128">
    <property type="entry name" value="Cyt_P450"/>
</dbReference>
<accession>K5WBA2</accession>
<feature type="binding site" description="axial binding residue" evidence="9">
    <location>
        <position position="497"/>
    </location>
    <ligand>
        <name>heme</name>
        <dbReference type="ChEBI" id="CHEBI:30413"/>
    </ligand>
    <ligandPart>
        <name>Fe</name>
        <dbReference type="ChEBI" id="CHEBI:18248"/>
    </ligandPart>
</feature>